<dbReference type="InterPro" id="IPR001128">
    <property type="entry name" value="Cyt_P450"/>
</dbReference>
<evidence type="ECO:0000256" key="4">
    <source>
        <dbReference type="ARBA" id="ARBA00022723"/>
    </source>
</evidence>
<dbReference type="Pfam" id="PF00067">
    <property type="entry name" value="p450"/>
    <property type="match status" value="1"/>
</dbReference>
<evidence type="ECO:0000256" key="8">
    <source>
        <dbReference type="PIRSR" id="PIRSR602401-1"/>
    </source>
</evidence>
<proteinExistence type="inferred from homology"/>
<organism evidence="11 12">
    <name type="scientific">Ziziphus jujuba</name>
    <name type="common">Chinese jujube</name>
    <name type="synonym">Ziziphus sativa</name>
    <dbReference type="NCBI Taxonomy" id="326968"/>
    <lineage>
        <taxon>Eukaryota</taxon>
        <taxon>Viridiplantae</taxon>
        <taxon>Streptophyta</taxon>
        <taxon>Embryophyta</taxon>
        <taxon>Tracheophyta</taxon>
        <taxon>Spermatophyta</taxon>
        <taxon>Magnoliopsida</taxon>
        <taxon>eudicotyledons</taxon>
        <taxon>Gunneridae</taxon>
        <taxon>Pentapetalae</taxon>
        <taxon>rosids</taxon>
        <taxon>fabids</taxon>
        <taxon>Rosales</taxon>
        <taxon>Rhamnaceae</taxon>
        <taxon>Paliureae</taxon>
        <taxon>Ziziphus</taxon>
    </lineage>
</organism>
<dbReference type="Proteomes" id="UP001652623">
    <property type="component" value="Chromosome 12"/>
</dbReference>
<dbReference type="PRINTS" id="PR00385">
    <property type="entry name" value="P450"/>
</dbReference>
<dbReference type="GO" id="GO:0006629">
    <property type="term" value="P:lipid metabolic process"/>
    <property type="evidence" value="ECO:0007669"/>
    <property type="project" value="UniProtKB-ARBA"/>
</dbReference>
<dbReference type="Gene3D" id="1.10.630.10">
    <property type="entry name" value="Cytochrome P450"/>
    <property type="match status" value="1"/>
</dbReference>
<reference evidence="12" key="1">
    <citation type="submission" date="2025-08" db="UniProtKB">
        <authorList>
            <consortium name="RefSeq"/>
        </authorList>
    </citation>
    <scope>IDENTIFICATION</scope>
    <source>
        <tissue evidence="12">Seedling</tissue>
    </source>
</reference>
<keyword evidence="10" id="KW-0812">Transmembrane</keyword>
<feature type="binding site" description="axial binding residue" evidence="8">
    <location>
        <position position="461"/>
    </location>
    <ligand>
        <name>heme</name>
        <dbReference type="ChEBI" id="CHEBI:30413"/>
    </ligand>
    <ligandPart>
        <name>Fe</name>
        <dbReference type="ChEBI" id="CHEBI:18248"/>
    </ligandPart>
</feature>
<comment type="cofactor">
    <cofactor evidence="1 8">
        <name>heme</name>
        <dbReference type="ChEBI" id="CHEBI:30413"/>
    </cofactor>
</comment>
<evidence type="ECO:0000256" key="6">
    <source>
        <dbReference type="ARBA" id="ARBA00023004"/>
    </source>
</evidence>
<keyword evidence="7 9" id="KW-0503">Monooxygenase</keyword>
<gene>
    <name evidence="12" type="primary">LOC107428435</name>
</gene>
<dbReference type="GO" id="GO:0020037">
    <property type="term" value="F:heme binding"/>
    <property type="evidence" value="ECO:0007669"/>
    <property type="project" value="InterPro"/>
</dbReference>
<protein>
    <submittedName>
        <fullName evidence="12">Cytochrome P450 86B1</fullName>
    </submittedName>
</protein>
<keyword evidence="6 8" id="KW-0408">Iron</keyword>
<dbReference type="GO" id="GO:0005506">
    <property type="term" value="F:iron ion binding"/>
    <property type="evidence" value="ECO:0007669"/>
    <property type="project" value="InterPro"/>
</dbReference>
<comment type="similarity">
    <text evidence="2 9">Belongs to the cytochrome P450 family.</text>
</comment>
<dbReference type="RefSeq" id="XP_015894452.3">
    <property type="nucleotide sequence ID" value="XM_016038966.4"/>
</dbReference>
<evidence type="ECO:0000256" key="9">
    <source>
        <dbReference type="RuleBase" id="RU000461"/>
    </source>
</evidence>
<dbReference type="KEGG" id="zju:107428435"/>
<dbReference type="PANTHER" id="PTHR24296">
    <property type="entry name" value="CYTOCHROME P450"/>
    <property type="match status" value="1"/>
</dbReference>
<dbReference type="PRINTS" id="PR00463">
    <property type="entry name" value="EP450I"/>
</dbReference>
<evidence type="ECO:0000256" key="1">
    <source>
        <dbReference type="ARBA" id="ARBA00001971"/>
    </source>
</evidence>
<dbReference type="InterPro" id="IPR002401">
    <property type="entry name" value="Cyt_P450_E_grp-I"/>
</dbReference>
<dbReference type="AlphaFoldDB" id="A0A6P4AG10"/>
<dbReference type="CDD" id="cd11064">
    <property type="entry name" value="CYP86A"/>
    <property type="match status" value="1"/>
</dbReference>
<dbReference type="InterPro" id="IPR017972">
    <property type="entry name" value="Cyt_P450_CS"/>
</dbReference>
<evidence type="ECO:0000313" key="12">
    <source>
        <dbReference type="RefSeq" id="XP_015894452.3"/>
    </source>
</evidence>
<keyword evidence="10" id="KW-0472">Membrane</keyword>
<dbReference type="PROSITE" id="PS00086">
    <property type="entry name" value="CYTOCHROME_P450"/>
    <property type="match status" value="1"/>
</dbReference>
<accession>A0A6P4AG10</accession>
<dbReference type="GO" id="GO:0016020">
    <property type="term" value="C:membrane"/>
    <property type="evidence" value="ECO:0007669"/>
    <property type="project" value="UniProtKB-SubCell"/>
</dbReference>
<sequence length="521" mass="60108">MLVFISLLNQVLYEYLCFCDMVFALLGLFLFSCLLQRVTNRSCPMLWPVMGIIPSIFFHVNHIYDWVTMAFIRAGGTFPYRGMWMGNAHGILTVDPSNIEYMLKTRFENFPKGKYFRDRFHDLLGDGIFNADSQLWKEQRRLATIEMHSNRFVKHSLKTMEDLVQNKLIKLLDVVAESGEKLDLQEMLLRFTFDNICTAALGVDPGCLGLNLPQVPFAKAFEEAAELTLIRFLVPPFVWKPMKLFGLGYEKRLKDAIAVTNDFAGKTVRDRRNELDKHGNLNGRSDLLSRLIEIEQNDCFSDKFLRDFCISLILAGRDTSSVGLAWFFWLVQKNPEVERKILMEINEVLRCRSDDNEEEVFTLEELKKMVYLQAAISESLRLYPPVPIDMKEVIEDDVFPDGSVVKKGARVLYCIFSMARMESIWGKDCLEFKPERWIENGQFSSQNQFKYAVFNGGPRLCVGKTFAYMQMKMVSASILQRYQFEVVNSHEVVPKLTTTLYLKNGLVVNLKPRLVAMNSTT</sequence>
<keyword evidence="3 8" id="KW-0349">Heme</keyword>
<feature type="transmembrane region" description="Helical" evidence="10">
    <location>
        <begin position="12"/>
        <end position="34"/>
    </location>
</feature>
<evidence type="ECO:0000256" key="7">
    <source>
        <dbReference type="ARBA" id="ARBA00023033"/>
    </source>
</evidence>
<keyword evidence="4 8" id="KW-0479">Metal-binding</keyword>
<evidence type="ECO:0000256" key="5">
    <source>
        <dbReference type="ARBA" id="ARBA00023002"/>
    </source>
</evidence>
<evidence type="ECO:0000313" key="11">
    <source>
        <dbReference type="Proteomes" id="UP001652623"/>
    </source>
</evidence>
<keyword evidence="11" id="KW-1185">Reference proteome</keyword>
<dbReference type="GO" id="GO:0016705">
    <property type="term" value="F:oxidoreductase activity, acting on paired donors, with incorporation or reduction of molecular oxygen"/>
    <property type="evidence" value="ECO:0007669"/>
    <property type="project" value="InterPro"/>
</dbReference>
<evidence type="ECO:0000256" key="2">
    <source>
        <dbReference type="ARBA" id="ARBA00010617"/>
    </source>
</evidence>
<keyword evidence="10" id="KW-1133">Transmembrane helix</keyword>
<evidence type="ECO:0000256" key="10">
    <source>
        <dbReference type="SAM" id="Phobius"/>
    </source>
</evidence>
<keyword evidence="5 9" id="KW-0560">Oxidoreductase</keyword>
<dbReference type="SUPFAM" id="SSF48264">
    <property type="entry name" value="Cytochrome P450"/>
    <property type="match status" value="1"/>
</dbReference>
<dbReference type="InParanoid" id="A0A6P4AG10"/>
<dbReference type="GeneID" id="107428435"/>
<dbReference type="InterPro" id="IPR036396">
    <property type="entry name" value="Cyt_P450_sf"/>
</dbReference>
<evidence type="ECO:0000256" key="3">
    <source>
        <dbReference type="ARBA" id="ARBA00022617"/>
    </source>
</evidence>
<dbReference type="FunCoup" id="A0A6P4AG10">
    <property type="interactions" value="197"/>
</dbReference>
<dbReference type="GO" id="GO:0004497">
    <property type="term" value="F:monooxygenase activity"/>
    <property type="evidence" value="ECO:0007669"/>
    <property type="project" value="UniProtKB-KW"/>
</dbReference>
<name>A0A6P4AG10_ZIZJJ</name>
<feature type="transmembrane region" description="Helical" evidence="10">
    <location>
        <begin position="46"/>
        <end position="64"/>
    </location>
</feature>